<feature type="domain" description="DUF4806" evidence="2">
    <location>
        <begin position="246"/>
        <end position="347"/>
    </location>
</feature>
<feature type="compositionally biased region" description="Basic and acidic residues" evidence="1">
    <location>
        <begin position="72"/>
        <end position="89"/>
    </location>
</feature>
<protein>
    <recommendedName>
        <fullName evidence="2">DUF4806 domain-containing protein</fullName>
    </recommendedName>
</protein>
<evidence type="ECO:0000256" key="1">
    <source>
        <dbReference type="SAM" id="MobiDB-lite"/>
    </source>
</evidence>
<dbReference type="GeneID" id="109403536"/>
<keyword evidence="4" id="KW-1185">Reference proteome</keyword>
<evidence type="ECO:0000313" key="3">
    <source>
        <dbReference type="EnsemblMetazoa" id="AALFPA23_025003.P37266"/>
    </source>
</evidence>
<organism evidence="3 4">
    <name type="scientific">Aedes albopictus</name>
    <name type="common">Asian tiger mosquito</name>
    <name type="synonym">Stegomyia albopicta</name>
    <dbReference type="NCBI Taxonomy" id="7160"/>
    <lineage>
        <taxon>Eukaryota</taxon>
        <taxon>Metazoa</taxon>
        <taxon>Ecdysozoa</taxon>
        <taxon>Arthropoda</taxon>
        <taxon>Hexapoda</taxon>
        <taxon>Insecta</taxon>
        <taxon>Pterygota</taxon>
        <taxon>Neoptera</taxon>
        <taxon>Endopterygota</taxon>
        <taxon>Diptera</taxon>
        <taxon>Nematocera</taxon>
        <taxon>Culicoidea</taxon>
        <taxon>Culicidae</taxon>
        <taxon>Culicinae</taxon>
        <taxon>Aedini</taxon>
        <taxon>Aedes</taxon>
        <taxon>Stegomyia</taxon>
    </lineage>
</organism>
<feature type="compositionally biased region" description="Polar residues" evidence="1">
    <location>
        <begin position="404"/>
        <end position="416"/>
    </location>
</feature>
<feature type="compositionally biased region" description="Basic residues" evidence="1">
    <location>
        <begin position="382"/>
        <end position="396"/>
    </location>
</feature>
<dbReference type="RefSeq" id="XP_019531903.3">
    <property type="nucleotide sequence ID" value="XM_019676358.3"/>
</dbReference>
<dbReference type="InterPro" id="IPR032071">
    <property type="entry name" value="DUF4806"/>
</dbReference>
<dbReference type="Proteomes" id="UP000069940">
    <property type="component" value="Unassembled WGS sequence"/>
</dbReference>
<evidence type="ECO:0000313" key="4">
    <source>
        <dbReference type="Proteomes" id="UP000069940"/>
    </source>
</evidence>
<feature type="region of interest" description="Disordered" evidence="1">
    <location>
        <begin position="375"/>
        <end position="416"/>
    </location>
</feature>
<dbReference type="Pfam" id="PF16064">
    <property type="entry name" value="DUF4806"/>
    <property type="match status" value="1"/>
</dbReference>
<name>A0ABM2A6S7_AEDAL</name>
<feature type="region of interest" description="Disordered" evidence="1">
    <location>
        <begin position="71"/>
        <end position="100"/>
    </location>
</feature>
<reference evidence="3" key="2">
    <citation type="submission" date="2025-05" db="UniProtKB">
        <authorList>
            <consortium name="EnsemblMetazoa"/>
        </authorList>
    </citation>
    <scope>IDENTIFICATION</scope>
    <source>
        <strain evidence="3">Foshan</strain>
    </source>
</reference>
<proteinExistence type="predicted"/>
<dbReference type="EnsemblMetazoa" id="AALFPA23_025003.R37266">
    <property type="protein sequence ID" value="AALFPA23_025003.P37266"/>
    <property type="gene ID" value="AALFPA23_025003"/>
</dbReference>
<accession>A0ABM2A6S7</accession>
<sequence length="416" mass="46911">MPFKIVQTTEGGETCLSVVPSKWETNGTLYWPKKHLVAKLSLEEESVPSDKWEKLNCVRKREFSTRAEAYNELEKMEGHSDTEMDDHGSNRLPPKKPRRQCADRGNIYFAKHDFNQLAEIQSQPPTGLIQTTPQTAEGMMIINTEEEMGIEPNFVSTQQSEPALDPCSVPQIIYVDPDVSVSNLEGNDRTATIIANQEKILDNQGKIMQTLAKILTHAEYSSQAINEGAFDKATPNTTRMDEGIDPVNTLEELDVLEASLKDDNTVQKYIRSMSFICGTNGKSNGLDCCYKLVDYFITRQFLLQCSWTGNTRATGGQVAADGESSTAENHAKVGLKFYKKFRDLFLKLIMLADKDFSEIDCDNFFKRIMKNSRQRVEAKTTTSKHRNRPKNLKYKTKKADKCETASSNVPTADEQN</sequence>
<reference evidence="4" key="1">
    <citation type="journal article" date="2015" name="Proc. Natl. Acad. Sci. U.S.A.">
        <title>Genome sequence of the Asian Tiger mosquito, Aedes albopictus, reveals insights into its biology, genetics, and evolution.</title>
        <authorList>
            <person name="Chen X.G."/>
            <person name="Jiang X."/>
            <person name="Gu J."/>
            <person name="Xu M."/>
            <person name="Wu Y."/>
            <person name="Deng Y."/>
            <person name="Zhang C."/>
            <person name="Bonizzoni M."/>
            <person name="Dermauw W."/>
            <person name="Vontas J."/>
            <person name="Armbruster P."/>
            <person name="Huang X."/>
            <person name="Yang Y."/>
            <person name="Zhang H."/>
            <person name="He W."/>
            <person name="Peng H."/>
            <person name="Liu Y."/>
            <person name="Wu K."/>
            <person name="Chen J."/>
            <person name="Lirakis M."/>
            <person name="Topalis P."/>
            <person name="Van Leeuwen T."/>
            <person name="Hall A.B."/>
            <person name="Jiang X."/>
            <person name="Thorpe C."/>
            <person name="Mueller R.L."/>
            <person name="Sun C."/>
            <person name="Waterhouse R.M."/>
            <person name="Yan G."/>
            <person name="Tu Z.J."/>
            <person name="Fang X."/>
            <person name="James A.A."/>
        </authorList>
    </citation>
    <scope>NUCLEOTIDE SEQUENCE [LARGE SCALE GENOMIC DNA]</scope>
    <source>
        <strain evidence="4">Foshan</strain>
    </source>
</reference>
<evidence type="ECO:0000259" key="2">
    <source>
        <dbReference type="Pfam" id="PF16064"/>
    </source>
</evidence>